<dbReference type="Gene3D" id="2.120.10.30">
    <property type="entry name" value="TolB, C-terminal domain"/>
    <property type="match status" value="1"/>
</dbReference>
<comment type="caution">
    <text evidence="4">The sequence shown here is derived from an EMBL/GenBank/DDBJ whole genome shotgun (WGS) entry which is preliminary data.</text>
</comment>
<organism evidence="4 5">
    <name type="scientific">Belliella filtrata</name>
    <dbReference type="NCBI Taxonomy" id="2923435"/>
    <lineage>
        <taxon>Bacteria</taxon>
        <taxon>Pseudomonadati</taxon>
        <taxon>Bacteroidota</taxon>
        <taxon>Cytophagia</taxon>
        <taxon>Cytophagales</taxon>
        <taxon>Cyclobacteriaceae</taxon>
        <taxon>Belliella</taxon>
    </lineage>
</organism>
<evidence type="ECO:0000313" key="4">
    <source>
        <dbReference type="EMBL" id="MCH7408461.1"/>
    </source>
</evidence>
<dbReference type="InterPro" id="IPR051262">
    <property type="entry name" value="SMP-30/CGR1_Lactonase"/>
</dbReference>
<evidence type="ECO:0000256" key="2">
    <source>
        <dbReference type="SAM" id="SignalP"/>
    </source>
</evidence>
<dbReference type="RefSeq" id="WP_241346652.1">
    <property type="nucleotide sequence ID" value="NZ_JAKZGP010000005.1"/>
</dbReference>
<evidence type="ECO:0000313" key="5">
    <source>
        <dbReference type="Proteomes" id="UP001165489"/>
    </source>
</evidence>
<keyword evidence="1" id="KW-0378">Hydrolase</keyword>
<dbReference type="InterPro" id="IPR011042">
    <property type="entry name" value="6-blade_b-propeller_TolB-like"/>
</dbReference>
<dbReference type="Pfam" id="PF08450">
    <property type="entry name" value="SGL"/>
    <property type="match status" value="1"/>
</dbReference>
<accession>A0ABS9UWC0</accession>
<dbReference type="EMBL" id="JAKZGP010000005">
    <property type="protein sequence ID" value="MCH7408461.1"/>
    <property type="molecule type" value="Genomic_DNA"/>
</dbReference>
<gene>
    <name evidence="4" type="ORF">MM239_03570</name>
</gene>
<dbReference type="Proteomes" id="UP001165489">
    <property type="component" value="Unassembled WGS sequence"/>
</dbReference>
<feature type="signal peptide" evidence="2">
    <location>
        <begin position="1"/>
        <end position="21"/>
    </location>
</feature>
<evidence type="ECO:0000256" key="1">
    <source>
        <dbReference type="ARBA" id="ARBA00022801"/>
    </source>
</evidence>
<sequence>MKLQSTLLSLAICLCSSIAFGQIVDKKNLIEKNASLEKVADGFGFTEGPAVTRLGDVYFSDQPNNKIFKWSFFTNKTELFKENAGRSNGMFVDKDGKIIACADEKNQIWSIDEDGSHEVIIESFQGKKLNGPNDLFITPTGTMYVTDPLYKRDYWTREAVSEQGGEHLYLVSADRLQIFKVDENLVKPNGIVGTYDGKTLYVADIEANKTYKYDIIEDGFLTNRQLFTERGSDGMTLDVKGNVYLTGDKGVWIYNKKGEEIGHIPVPEKWTANVVFAGPDRKTLFITASESVYKIRMKVHGTY</sequence>
<feature type="chain" id="PRO_5046348791" evidence="2">
    <location>
        <begin position="22"/>
        <end position="303"/>
    </location>
</feature>
<evidence type="ECO:0000259" key="3">
    <source>
        <dbReference type="Pfam" id="PF08450"/>
    </source>
</evidence>
<reference evidence="4" key="1">
    <citation type="submission" date="2022-03" db="EMBL/GenBank/DDBJ databases">
        <title>De novo assembled genomes of Belliella spp. (Cyclobacteriaceae) strains.</title>
        <authorList>
            <person name="Szabo A."/>
            <person name="Korponai K."/>
            <person name="Felfoldi T."/>
        </authorList>
    </citation>
    <scope>NUCLEOTIDE SEQUENCE</scope>
    <source>
        <strain evidence="4">DSM 111904</strain>
    </source>
</reference>
<feature type="domain" description="SMP-30/Gluconolactonase/LRE-like region" evidence="3">
    <location>
        <begin position="45"/>
        <end position="289"/>
    </location>
</feature>
<keyword evidence="2" id="KW-0732">Signal</keyword>
<dbReference type="SUPFAM" id="SSF63829">
    <property type="entry name" value="Calcium-dependent phosphotriesterase"/>
    <property type="match status" value="1"/>
</dbReference>
<keyword evidence="5" id="KW-1185">Reference proteome</keyword>
<name>A0ABS9UWC0_9BACT</name>
<dbReference type="InterPro" id="IPR013658">
    <property type="entry name" value="SGL"/>
</dbReference>
<proteinExistence type="predicted"/>
<dbReference type="PANTHER" id="PTHR47572:SF4">
    <property type="entry name" value="LACTONASE DRP35"/>
    <property type="match status" value="1"/>
</dbReference>
<protein>
    <submittedName>
        <fullName evidence="4">SMP-30/gluconolactonase/LRE family protein</fullName>
    </submittedName>
</protein>
<dbReference type="PANTHER" id="PTHR47572">
    <property type="entry name" value="LIPOPROTEIN-RELATED"/>
    <property type="match status" value="1"/>
</dbReference>